<feature type="coiled-coil region" evidence="1">
    <location>
        <begin position="128"/>
        <end position="184"/>
    </location>
</feature>
<comment type="caution">
    <text evidence="4">The sequence shown here is derived from an EMBL/GenBank/DDBJ whole genome shotgun (WGS) entry which is preliminary data.</text>
</comment>
<dbReference type="Pfam" id="PF01548">
    <property type="entry name" value="DEDD_Tnp_IS110"/>
    <property type="match status" value="1"/>
</dbReference>
<evidence type="ECO:0000259" key="3">
    <source>
        <dbReference type="Pfam" id="PF02371"/>
    </source>
</evidence>
<gene>
    <name evidence="4" type="ORF">WH298_00010</name>
</gene>
<dbReference type="Proteomes" id="UP001362100">
    <property type="component" value="Unassembled WGS sequence"/>
</dbReference>
<keyword evidence="5" id="KW-1185">Reference proteome</keyword>
<dbReference type="InterPro" id="IPR002525">
    <property type="entry name" value="Transp_IS110-like_N"/>
</dbReference>
<evidence type="ECO:0000313" key="4">
    <source>
        <dbReference type="EMBL" id="MEJ5043614.1"/>
    </source>
</evidence>
<sequence>MQTRMPVGIDIASKKFDVAVWKGETSYKTKVFPNTPKGFSALKKWLGPFGCCHICMEATGAYSEPLATFLHDEGYDVSVENPARIKRFGQAELNRNKTDKDDARMIARYCKMHGPSLWQPAPLNERRLKALVKRLTNLQEMRQMEENRLEISDAVVQPSIRVVIAALDAQIDETKRAINDHINNDPDLKKNKELLESIPGIAGVLSSTMLAYMGDMSRFRSSKALVAWVGLNPMRQESGEWKGKSRLSKMGNSAMRKALYMPAIVAMKWNPAVISLKNRLDAGRKTGKVVVCAAMKKLLQLAYGVLKSGRPFDTKICLAR</sequence>
<feature type="domain" description="Transposase IS110-like N-terminal" evidence="2">
    <location>
        <begin position="7"/>
        <end position="149"/>
    </location>
</feature>
<name>A0ABU8PNS4_9GAMM</name>
<keyword evidence="1" id="KW-0175">Coiled coil</keyword>
<feature type="domain" description="Transposase IS116/IS110/IS902 C-terminal" evidence="3">
    <location>
        <begin position="193"/>
        <end position="273"/>
    </location>
</feature>
<evidence type="ECO:0000313" key="5">
    <source>
        <dbReference type="Proteomes" id="UP001362100"/>
    </source>
</evidence>
<dbReference type="RefSeq" id="WP_180821891.1">
    <property type="nucleotide sequence ID" value="NZ_JACAWY010000001.1"/>
</dbReference>
<organism evidence="4 5">
    <name type="scientific">Pantoea nemavictus</name>
    <dbReference type="NCBI Taxonomy" id="2726955"/>
    <lineage>
        <taxon>Bacteria</taxon>
        <taxon>Pseudomonadati</taxon>
        <taxon>Pseudomonadota</taxon>
        <taxon>Gammaproteobacteria</taxon>
        <taxon>Enterobacterales</taxon>
        <taxon>Erwiniaceae</taxon>
        <taxon>Pantoea</taxon>
    </lineage>
</organism>
<dbReference type="PANTHER" id="PTHR33055:SF3">
    <property type="entry name" value="PUTATIVE TRANSPOSASE FOR IS117-RELATED"/>
    <property type="match status" value="1"/>
</dbReference>
<accession>A0ABU8PNS4</accession>
<proteinExistence type="predicted"/>
<dbReference type="PANTHER" id="PTHR33055">
    <property type="entry name" value="TRANSPOSASE FOR INSERTION SEQUENCE ELEMENT IS1111A"/>
    <property type="match status" value="1"/>
</dbReference>
<dbReference type="InterPro" id="IPR047650">
    <property type="entry name" value="Transpos_IS110"/>
</dbReference>
<evidence type="ECO:0000259" key="2">
    <source>
        <dbReference type="Pfam" id="PF01548"/>
    </source>
</evidence>
<dbReference type="Pfam" id="PF02371">
    <property type="entry name" value="Transposase_20"/>
    <property type="match status" value="1"/>
</dbReference>
<reference evidence="4 5" key="1">
    <citation type="submission" date="2023-12" db="EMBL/GenBank/DDBJ databases">
        <title>Gut-associated functions are favored during microbiome assembly across C. elegans life.</title>
        <authorList>
            <person name="Zimmermann J."/>
        </authorList>
    </citation>
    <scope>NUCLEOTIDE SEQUENCE [LARGE SCALE GENOMIC DNA]</scope>
    <source>
        <strain evidence="4 5">BIGb0393</strain>
    </source>
</reference>
<evidence type="ECO:0000256" key="1">
    <source>
        <dbReference type="SAM" id="Coils"/>
    </source>
</evidence>
<dbReference type="NCBIfam" id="NF033542">
    <property type="entry name" value="transpos_IS110"/>
    <property type="match status" value="1"/>
</dbReference>
<protein>
    <submittedName>
        <fullName evidence="4">IS110 family transposase</fullName>
    </submittedName>
</protein>
<dbReference type="EMBL" id="JBBGZW010000001">
    <property type="protein sequence ID" value="MEJ5043614.1"/>
    <property type="molecule type" value="Genomic_DNA"/>
</dbReference>
<dbReference type="InterPro" id="IPR003346">
    <property type="entry name" value="Transposase_20"/>
</dbReference>